<dbReference type="Gene3D" id="3.30.40.10">
    <property type="entry name" value="Zinc/RING finger domain, C3HC4 (zinc finger)"/>
    <property type="match status" value="1"/>
</dbReference>
<evidence type="ECO:0000256" key="1">
    <source>
        <dbReference type="ARBA" id="ARBA00022723"/>
    </source>
</evidence>
<evidence type="ECO:0000259" key="6">
    <source>
        <dbReference type="PROSITE" id="PS50119"/>
    </source>
</evidence>
<dbReference type="InterPro" id="IPR000315">
    <property type="entry name" value="Znf_B-box"/>
</dbReference>
<dbReference type="PROSITE" id="PS00518">
    <property type="entry name" value="ZF_RING_1"/>
    <property type="match status" value="1"/>
</dbReference>
<name>C3XSU0_BRAFL</name>
<dbReference type="GO" id="GO:0008270">
    <property type="term" value="F:zinc ion binding"/>
    <property type="evidence" value="ECO:0007669"/>
    <property type="project" value="UniProtKB-KW"/>
</dbReference>
<dbReference type="Pfam" id="PF13445">
    <property type="entry name" value="zf-RING_UBOX"/>
    <property type="match status" value="1"/>
</dbReference>
<dbReference type="SUPFAM" id="SSF57845">
    <property type="entry name" value="B-box zinc-binding domain"/>
    <property type="match status" value="1"/>
</dbReference>
<dbReference type="Gene3D" id="3.30.160.60">
    <property type="entry name" value="Classic Zinc Finger"/>
    <property type="match status" value="1"/>
</dbReference>
<dbReference type="InterPro" id="IPR013083">
    <property type="entry name" value="Znf_RING/FYVE/PHD"/>
</dbReference>
<dbReference type="EMBL" id="GG666459">
    <property type="protein sequence ID" value="EEN69011.1"/>
    <property type="molecule type" value="Genomic_DNA"/>
</dbReference>
<proteinExistence type="predicted"/>
<accession>C3XSU0</accession>
<dbReference type="InterPro" id="IPR027370">
    <property type="entry name" value="Znf-RING_euk"/>
</dbReference>
<dbReference type="InterPro" id="IPR001841">
    <property type="entry name" value="Znf_RING"/>
</dbReference>
<dbReference type="eggNOG" id="KOG2177">
    <property type="taxonomic scope" value="Eukaryota"/>
</dbReference>
<keyword evidence="2 4" id="KW-0863">Zinc-finger</keyword>
<dbReference type="SUPFAM" id="SSF57850">
    <property type="entry name" value="RING/U-box"/>
    <property type="match status" value="1"/>
</dbReference>
<dbReference type="SMART" id="SM00336">
    <property type="entry name" value="BBOX"/>
    <property type="match status" value="1"/>
</dbReference>
<dbReference type="InterPro" id="IPR017907">
    <property type="entry name" value="Znf_RING_CS"/>
</dbReference>
<dbReference type="PROSITE" id="PS50089">
    <property type="entry name" value="ZF_RING_2"/>
    <property type="match status" value="1"/>
</dbReference>
<feature type="domain" description="B box-type" evidence="6">
    <location>
        <begin position="123"/>
        <end position="164"/>
    </location>
</feature>
<evidence type="ECO:0000259" key="5">
    <source>
        <dbReference type="PROSITE" id="PS50089"/>
    </source>
</evidence>
<evidence type="ECO:0000256" key="3">
    <source>
        <dbReference type="ARBA" id="ARBA00022833"/>
    </source>
</evidence>
<reference evidence="7" key="1">
    <citation type="journal article" date="2008" name="Nature">
        <title>The amphioxus genome and the evolution of the chordate karyotype.</title>
        <authorList>
            <consortium name="US DOE Joint Genome Institute (JGI-PGF)"/>
            <person name="Putnam N.H."/>
            <person name="Butts T."/>
            <person name="Ferrier D.E.K."/>
            <person name="Furlong R.F."/>
            <person name="Hellsten U."/>
            <person name="Kawashima T."/>
            <person name="Robinson-Rechavi M."/>
            <person name="Shoguchi E."/>
            <person name="Terry A."/>
            <person name="Yu J.-K."/>
            <person name="Benito-Gutierrez E.L."/>
            <person name="Dubchak I."/>
            <person name="Garcia-Fernandez J."/>
            <person name="Gibson-Brown J.J."/>
            <person name="Grigoriev I.V."/>
            <person name="Horton A.C."/>
            <person name="de Jong P.J."/>
            <person name="Jurka J."/>
            <person name="Kapitonov V.V."/>
            <person name="Kohara Y."/>
            <person name="Kuroki Y."/>
            <person name="Lindquist E."/>
            <person name="Lucas S."/>
            <person name="Osoegawa K."/>
            <person name="Pennacchio L.A."/>
            <person name="Salamov A.A."/>
            <person name="Satou Y."/>
            <person name="Sauka-Spengler T."/>
            <person name="Schmutz J."/>
            <person name="Shin-I T."/>
            <person name="Toyoda A."/>
            <person name="Bronner-Fraser M."/>
            <person name="Fujiyama A."/>
            <person name="Holland L.Z."/>
            <person name="Holland P.W.H."/>
            <person name="Satoh N."/>
            <person name="Rokhsar D.S."/>
        </authorList>
    </citation>
    <scope>NUCLEOTIDE SEQUENCE [LARGE SCALE GENOMIC DNA]</scope>
    <source>
        <strain evidence="7">S238N-H82</strain>
        <tissue evidence="7">Testes</tissue>
    </source>
</reference>
<evidence type="ECO:0008006" key="8">
    <source>
        <dbReference type="Google" id="ProtNLM"/>
    </source>
</evidence>
<evidence type="ECO:0000256" key="2">
    <source>
        <dbReference type="ARBA" id="ARBA00022771"/>
    </source>
</evidence>
<dbReference type="SMART" id="SM00184">
    <property type="entry name" value="RING"/>
    <property type="match status" value="1"/>
</dbReference>
<sequence length="182" mass="20008">MAGPEKDLQQQIVDDLLTCGICLETFDSKLKKPKSLPSCRHIFCMECLTKHVATEQRRRGQGGWTTFECPTCRKKVNLSPKGVEGLPDDRTVLGLTDKVLNKGAVKLTTRGDENYSKDGITAQVVDKCPKHPRENLRMFCNRCAMPVCAECVENEHDGHSTSGTYGKSGSVCGGLTFEAVVE</sequence>
<gene>
    <name evidence="7" type="ORF">BRAFLDRAFT_74791</name>
</gene>
<dbReference type="PROSITE" id="PS50119">
    <property type="entry name" value="ZF_BBOX"/>
    <property type="match status" value="1"/>
</dbReference>
<dbReference type="InParanoid" id="C3XSU0"/>
<keyword evidence="1" id="KW-0479">Metal-binding</keyword>
<protein>
    <recommendedName>
        <fullName evidence="8">RING-type domain-containing protein</fullName>
    </recommendedName>
</protein>
<dbReference type="InterPro" id="IPR047153">
    <property type="entry name" value="TRIM45/56/19-like"/>
</dbReference>
<evidence type="ECO:0000256" key="4">
    <source>
        <dbReference type="PROSITE-ProRule" id="PRU00024"/>
    </source>
</evidence>
<dbReference type="AlphaFoldDB" id="C3XSU0"/>
<organism>
    <name type="scientific">Branchiostoma floridae</name>
    <name type="common">Florida lancelet</name>
    <name type="synonym">Amphioxus</name>
    <dbReference type="NCBI Taxonomy" id="7739"/>
    <lineage>
        <taxon>Eukaryota</taxon>
        <taxon>Metazoa</taxon>
        <taxon>Chordata</taxon>
        <taxon>Cephalochordata</taxon>
        <taxon>Leptocardii</taxon>
        <taxon>Amphioxiformes</taxon>
        <taxon>Branchiostomatidae</taxon>
        <taxon>Branchiostoma</taxon>
    </lineage>
</organism>
<dbReference type="PANTHER" id="PTHR25462:SF296">
    <property type="entry name" value="MEIOTIC P26, ISOFORM F"/>
    <property type="match status" value="1"/>
</dbReference>
<evidence type="ECO:0000313" key="7">
    <source>
        <dbReference type="EMBL" id="EEN69011.1"/>
    </source>
</evidence>
<feature type="domain" description="RING-type" evidence="5">
    <location>
        <begin position="19"/>
        <end position="73"/>
    </location>
</feature>
<dbReference type="Pfam" id="PF00643">
    <property type="entry name" value="zf-B_box"/>
    <property type="match status" value="1"/>
</dbReference>
<dbReference type="PANTHER" id="PTHR25462">
    <property type="entry name" value="BONUS, ISOFORM C-RELATED"/>
    <property type="match status" value="1"/>
</dbReference>
<keyword evidence="3" id="KW-0862">Zinc</keyword>